<dbReference type="PROSITE" id="PS51915">
    <property type="entry name" value="ZAD"/>
    <property type="match status" value="1"/>
</dbReference>
<dbReference type="InterPro" id="IPR036236">
    <property type="entry name" value="Znf_C2H2_sf"/>
</dbReference>
<keyword evidence="13" id="KW-1185">Reference proteome</keyword>
<dbReference type="InterPro" id="IPR013087">
    <property type="entry name" value="Znf_C2H2_type"/>
</dbReference>
<evidence type="ECO:0000256" key="1">
    <source>
        <dbReference type="ARBA" id="ARBA00004123"/>
    </source>
</evidence>
<evidence type="ECO:0000256" key="2">
    <source>
        <dbReference type="ARBA" id="ARBA00022723"/>
    </source>
</evidence>
<feature type="domain" description="C2H2-type" evidence="10">
    <location>
        <begin position="438"/>
        <end position="465"/>
    </location>
</feature>
<dbReference type="RefSeq" id="XP_019545230.2">
    <property type="nucleotide sequence ID" value="XM_019689685.3"/>
</dbReference>
<protein>
    <recommendedName>
        <fullName evidence="14">C2h2-type zn-finger protein</fullName>
    </recommendedName>
</protein>
<feature type="binding site" evidence="8">
    <location>
        <position position="63"/>
    </location>
    <ligand>
        <name>Zn(2+)</name>
        <dbReference type="ChEBI" id="CHEBI:29105"/>
    </ligand>
</feature>
<name>A0ABM1ZG70_AEDAL</name>
<dbReference type="Gene3D" id="3.40.1800.20">
    <property type="match status" value="1"/>
</dbReference>
<sequence>MASTSLPQQSKSVSSICRLCFTERNPQEVQLIFDGDGGYLSEWIEKLTSLKIINIPNAPASLCSNCKFTLEAFDSFREMCHTNDVVFKDTFGLEPENGDDKSETIEGVQDLNALIGYEVHTEQNGSCAAPTEILEVSDDEEQFENVDATMDLTIAANSSQVDDTASSKTNGGKYDCRICNRTESRMHILTHKAEGIYKCYMCHEEFNTYDMCWNHIKFHVMPQEQSSESTSNFCKICKKNTSKMHVMCHKAENVFVCRICKKTLNHVRYLTMHMAWHSKAQKNYVNDELLEVKVPASSDDDEEVQIIENDSSVQSVVSNEKEQDEVLYGFSGARSACMICHKSVSKLHMMTHKSNDLFVCYICPKEFIKYDLISKHVHDHLRKKKKAQEQNKDDSKKSKAPANKNDDDGMEANRDHTCPVCSKNVSNLHAIYHKPDGFKCPICYTAFKRFDCFGRHLRLHKGKSVCDVCKKSFTSVSAMNEHRSLHFVK</sequence>
<evidence type="ECO:0000256" key="4">
    <source>
        <dbReference type="ARBA" id="ARBA00022771"/>
    </source>
</evidence>
<evidence type="ECO:0008006" key="14">
    <source>
        <dbReference type="Google" id="ProtNLM"/>
    </source>
</evidence>
<feature type="domain" description="C2H2-type" evidence="10">
    <location>
        <begin position="358"/>
        <end position="385"/>
    </location>
</feature>
<organism evidence="12 13">
    <name type="scientific">Aedes albopictus</name>
    <name type="common">Asian tiger mosquito</name>
    <name type="synonym">Stegomyia albopicta</name>
    <dbReference type="NCBI Taxonomy" id="7160"/>
    <lineage>
        <taxon>Eukaryota</taxon>
        <taxon>Metazoa</taxon>
        <taxon>Ecdysozoa</taxon>
        <taxon>Arthropoda</taxon>
        <taxon>Hexapoda</taxon>
        <taxon>Insecta</taxon>
        <taxon>Pterygota</taxon>
        <taxon>Neoptera</taxon>
        <taxon>Endopterygota</taxon>
        <taxon>Diptera</taxon>
        <taxon>Nematocera</taxon>
        <taxon>Culicoidea</taxon>
        <taxon>Culicidae</taxon>
        <taxon>Culicinae</taxon>
        <taxon>Aedini</taxon>
        <taxon>Aedes</taxon>
        <taxon>Stegomyia</taxon>
    </lineage>
</organism>
<reference evidence="12" key="2">
    <citation type="submission" date="2025-05" db="UniProtKB">
        <authorList>
            <consortium name="EnsemblMetazoa"/>
        </authorList>
    </citation>
    <scope>IDENTIFICATION</scope>
    <source>
        <strain evidence="12">Foshan</strain>
    </source>
</reference>
<dbReference type="PROSITE" id="PS50157">
    <property type="entry name" value="ZINC_FINGER_C2H2_2"/>
    <property type="match status" value="5"/>
</dbReference>
<dbReference type="EnsemblMetazoa" id="AALFPA23_018135.R26629">
    <property type="protein sequence ID" value="AALFPA23_018135.P26629"/>
    <property type="gene ID" value="AALFPA23_018135"/>
</dbReference>
<feature type="region of interest" description="Disordered" evidence="9">
    <location>
        <begin position="381"/>
        <end position="411"/>
    </location>
</feature>
<dbReference type="Pfam" id="PF07776">
    <property type="entry name" value="zf-AD"/>
    <property type="match status" value="1"/>
</dbReference>
<evidence type="ECO:0000256" key="6">
    <source>
        <dbReference type="ARBA" id="ARBA00023242"/>
    </source>
</evidence>
<evidence type="ECO:0000256" key="7">
    <source>
        <dbReference type="PROSITE-ProRule" id="PRU00042"/>
    </source>
</evidence>
<feature type="binding site" evidence="8">
    <location>
        <position position="20"/>
    </location>
    <ligand>
        <name>Zn(2+)</name>
        <dbReference type="ChEBI" id="CHEBI:29105"/>
    </ligand>
</feature>
<evidence type="ECO:0000256" key="8">
    <source>
        <dbReference type="PROSITE-ProRule" id="PRU01263"/>
    </source>
</evidence>
<dbReference type="Gene3D" id="3.30.160.60">
    <property type="entry name" value="Classic Zinc Finger"/>
    <property type="match status" value="1"/>
</dbReference>
<keyword evidence="6" id="KW-0539">Nucleus</keyword>
<feature type="domain" description="C2H2-type" evidence="10">
    <location>
        <begin position="255"/>
        <end position="282"/>
    </location>
</feature>
<evidence type="ECO:0000256" key="3">
    <source>
        <dbReference type="ARBA" id="ARBA00022737"/>
    </source>
</evidence>
<evidence type="ECO:0000313" key="12">
    <source>
        <dbReference type="EnsemblMetazoa" id="AALFPA23_018135.P26629"/>
    </source>
</evidence>
<feature type="compositionally biased region" description="Basic and acidic residues" evidence="9">
    <location>
        <begin position="387"/>
        <end position="397"/>
    </location>
</feature>
<dbReference type="SUPFAM" id="SSF57716">
    <property type="entry name" value="Glucocorticoid receptor-like (DNA-binding domain)"/>
    <property type="match status" value="1"/>
</dbReference>
<keyword evidence="5 8" id="KW-0862">Zinc</keyword>
<feature type="domain" description="ZAD" evidence="11">
    <location>
        <begin position="15"/>
        <end position="90"/>
    </location>
</feature>
<accession>A0ABM1ZG70</accession>
<feature type="binding site" evidence="8">
    <location>
        <position position="17"/>
    </location>
    <ligand>
        <name>Zn(2+)</name>
        <dbReference type="ChEBI" id="CHEBI:29105"/>
    </ligand>
</feature>
<evidence type="ECO:0000256" key="9">
    <source>
        <dbReference type="SAM" id="MobiDB-lite"/>
    </source>
</evidence>
<comment type="subcellular location">
    <subcellularLocation>
        <location evidence="1">Nucleus</location>
    </subcellularLocation>
</comment>
<keyword evidence="4 7" id="KW-0863">Zinc-finger</keyword>
<proteinExistence type="predicted"/>
<evidence type="ECO:0000259" key="10">
    <source>
        <dbReference type="PROSITE" id="PS50157"/>
    </source>
</evidence>
<dbReference type="InterPro" id="IPR050888">
    <property type="entry name" value="ZnF_C2H2-type_TF"/>
</dbReference>
<reference evidence="13" key="1">
    <citation type="journal article" date="2015" name="Proc. Natl. Acad. Sci. U.S.A.">
        <title>Genome sequence of the Asian Tiger mosquito, Aedes albopictus, reveals insights into its biology, genetics, and evolution.</title>
        <authorList>
            <person name="Chen X.G."/>
            <person name="Jiang X."/>
            <person name="Gu J."/>
            <person name="Xu M."/>
            <person name="Wu Y."/>
            <person name="Deng Y."/>
            <person name="Zhang C."/>
            <person name="Bonizzoni M."/>
            <person name="Dermauw W."/>
            <person name="Vontas J."/>
            <person name="Armbruster P."/>
            <person name="Huang X."/>
            <person name="Yang Y."/>
            <person name="Zhang H."/>
            <person name="He W."/>
            <person name="Peng H."/>
            <person name="Liu Y."/>
            <person name="Wu K."/>
            <person name="Chen J."/>
            <person name="Lirakis M."/>
            <person name="Topalis P."/>
            <person name="Van Leeuwen T."/>
            <person name="Hall A.B."/>
            <person name="Jiang X."/>
            <person name="Thorpe C."/>
            <person name="Mueller R.L."/>
            <person name="Sun C."/>
            <person name="Waterhouse R.M."/>
            <person name="Yan G."/>
            <person name="Tu Z.J."/>
            <person name="Fang X."/>
            <person name="James A.A."/>
        </authorList>
    </citation>
    <scope>NUCLEOTIDE SEQUENCE [LARGE SCALE GENOMIC DNA]</scope>
    <source>
        <strain evidence="13">Foshan</strain>
    </source>
</reference>
<dbReference type="Proteomes" id="UP000069940">
    <property type="component" value="Unassembled WGS sequence"/>
</dbReference>
<evidence type="ECO:0000313" key="13">
    <source>
        <dbReference type="Proteomes" id="UP000069940"/>
    </source>
</evidence>
<dbReference type="SUPFAM" id="SSF57667">
    <property type="entry name" value="beta-beta-alpha zinc fingers"/>
    <property type="match status" value="2"/>
</dbReference>
<dbReference type="InterPro" id="IPR012934">
    <property type="entry name" value="Znf_AD"/>
</dbReference>
<keyword evidence="3" id="KW-0677">Repeat</keyword>
<evidence type="ECO:0000256" key="5">
    <source>
        <dbReference type="ARBA" id="ARBA00022833"/>
    </source>
</evidence>
<feature type="domain" description="C2H2-type" evidence="10">
    <location>
        <begin position="464"/>
        <end position="489"/>
    </location>
</feature>
<dbReference type="SMART" id="SM00868">
    <property type="entry name" value="zf-AD"/>
    <property type="match status" value="2"/>
</dbReference>
<dbReference type="SMART" id="SM00355">
    <property type="entry name" value="ZnF_C2H2"/>
    <property type="match status" value="6"/>
</dbReference>
<dbReference type="PROSITE" id="PS00028">
    <property type="entry name" value="ZINC_FINGER_C2H2_1"/>
    <property type="match status" value="5"/>
</dbReference>
<evidence type="ECO:0000259" key="11">
    <source>
        <dbReference type="PROSITE" id="PS51915"/>
    </source>
</evidence>
<keyword evidence="2 8" id="KW-0479">Metal-binding</keyword>
<feature type="domain" description="C2H2-type" evidence="10">
    <location>
        <begin position="197"/>
        <end position="224"/>
    </location>
</feature>
<feature type="binding site" evidence="8">
    <location>
        <position position="66"/>
    </location>
    <ligand>
        <name>Zn(2+)</name>
        <dbReference type="ChEBI" id="CHEBI:29105"/>
    </ligand>
</feature>
<dbReference type="GeneID" id="109415743"/>
<dbReference type="PANTHER" id="PTHR24406">
    <property type="entry name" value="TRANSCRIPTIONAL REPRESSOR CTCFL-RELATED"/>
    <property type="match status" value="1"/>
</dbReference>